<evidence type="ECO:0000313" key="5">
    <source>
        <dbReference type="Proteomes" id="UP000800092"/>
    </source>
</evidence>
<reference evidence="4" key="1">
    <citation type="journal article" date="2020" name="Stud. Mycol.">
        <title>101 Dothideomycetes genomes: a test case for predicting lifestyles and emergence of pathogens.</title>
        <authorList>
            <person name="Haridas S."/>
            <person name="Albert R."/>
            <person name="Binder M."/>
            <person name="Bloem J."/>
            <person name="Labutti K."/>
            <person name="Salamov A."/>
            <person name="Andreopoulos B."/>
            <person name="Baker S."/>
            <person name="Barry K."/>
            <person name="Bills G."/>
            <person name="Bluhm B."/>
            <person name="Cannon C."/>
            <person name="Castanera R."/>
            <person name="Culley D."/>
            <person name="Daum C."/>
            <person name="Ezra D."/>
            <person name="Gonzalez J."/>
            <person name="Henrissat B."/>
            <person name="Kuo A."/>
            <person name="Liang C."/>
            <person name="Lipzen A."/>
            <person name="Lutzoni F."/>
            <person name="Magnuson J."/>
            <person name="Mondo S."/>
            <person name="Nolan M."/>
            <person name="Ohm R."/>
            <person name="Pangilinan J."/>
            <person name="Park H.-J."/>
            <person name="Ramirez L."/>
            <person name="Alfaro M."/>
            <person name="Sun H."/>
            <person name="Tritt A."/>
            <person name="Yoshinaga Y."/>
            <person name="Zwiers L.-H."/>
            <person name="Turgeon B."/>
            <person name="Goodwin S."/>
            <person name="Spatafora J."/>
            <person name="Crous P."/>
            <person name="Grigoriev I."/>
        </authorList>
    </citation>
    <scope>NUCLEOTIDE SEQUENCE</scope>
    <source>
        <strain evidence="4">Tuck. ex Michener</strain>
    </source>
</reference>
<dbReference type="SMART" id="SM00382">
    <property type="entry name" value="AAA"/>
    <property type="match status" value="1"/>
</dbReference>
<dbReference type="PROSITE" id="PS50893">
    <property type="entry name" value="ABC_TRANSPORTER_2"/>
    <property type="match status" value="2"/>
</dbReference>
<keyword evidence="2" id="KW-0067">ATP-binding</keyword>
<dbReference type="Pfam" id="PF00005">
    <property type="entry name" value="ABC_tran"/>
    <property type="match status" value="2"/>
</dbReference>
<keyword evidence="5" id="KW-1185">Reference proteome</keyword>
<organism evidence="4 5">
    <name type="scientific">Viridothelium virens</name>
    <name type="common">Speckled blister lichen</name>
    <name type="synonym">Trypethelium virens</name>
    <dbReference type="NCBI Taxonomy" id="1048519"/>
    <lineage>
        <taxon>Eukaryota</taxon>
        <taxon>Fungi</taxon>
        <taxon>Dikarya</taxon>
        <taxon>Ascomycota</taxon>
        <taxon>Pezizomycotina</taxon>
        <taxon>Dothideomycetes</taxon>
        <taxon>Dothideomycetes incertae sedis</taxon>
        <taxon>Trypetheliales</taxon>
        <taxon>Trypetheliaceae</taxon>
        <taxon>Viridothelium</taxon>
    </lineage>
</organism>
<dbReference type="InterPro" id="IPR003439">
    <property type="entry name" value="ABC_transporter-like_ATP-bd"/>
</dbReference>
<dbReference type="PANTHER" id="PTHR43514:SF4">
    <property type="entry name" value="ABC TRANSPORTER I FAMILY MEMBER 10"/>
    <property type="match status" value="1"/>
</dbReference>
<dbReference type="InterPro" id="IPR050334">
    <property type="entry name" value="Molybdenum_import_ModC"/>
</dbReference>
<dbReference type="GO" id="GO:0005524">
    <property type="term" value="F:ATP binding"/>
    <property type="evidence" value="ECO:0007669"/>
    <property type="project" value="UniProtKB-KW"/>
</dbReference>
<name>A0A6A6HRR5_VIRVR</name>
<proteinExistence type="predicted"/>
<feature type="domain" description="ABC transporter" evidence="3">
    <location>
        <begin position="340"/>
        <end position="645"/>
    </location>
</feature>
<dbReference type="PANTHER" id="PTHR43514">
    <property type="entry name" value="ABC TRANSPORTER I FAMILY MEMBER 10"/>
    <property type="match status" value="1"/>
</dbReference>
<evidence type="ECO:0000259" key="3">
    <source>
        <dbReference type="PROSITE" id="PS50893"/>
    </source>
</evidence>
<dbReference type="Gene3D" id="3.40.50.300">
    <property type="entry name" value="P-loop containing nucleotide triphosphate hydrolases"/>
    <property type="match status" value="2"/>
</dbReference>
<feature type="domain" description="ABC transporter" evidence="3">
    <location>
        <begin position="64"/>
        <end position="305"/>
    </location>
</feature>
<dbReference type="OrthoDB" id="10255969at2759"/>
<dbReference type="SUPFAM" id="SSF52540">
    <property type="entry name" value="P-loop containing nucleoside triphosphate hydrolases"/>
    <property type="match status" value="2"/>
</dbReference>
<dbReference type="GO" id="GO:0005739">
    <property type="term" value="C:mitochondrion"/>
    <property type="evidence" value="ECO:0007669"/>
    <property type="project" value="TreeGrafter"/>
</dbReference>
<keyword evidence="1" id="KW-0547">Nucleotide-binding</keyword>
<protein>
    <recommendedName>
        <fullName evidence="3">ABC transporter domain-containing protein</fullName>
    </recommendedName>
</protein>
<evidence type="ECO:0000313" key="4">
    <source>
        <dbReference type="EMBL" id="KAF2240130.1"/>
    </source>
</evidence>
<dbReference type="EMBL" id="ML991771">
    <property type="protein sequence ID" value="KAF2240130.1"/>
    <property type="molecule type" value="Genomic_DNA"/>
</dbReference>
<sequence>MSRQALQARRTARSGTVFREEQKPALIDIFGATFYRDHPSPSSTSNTGCSALFPGLNFSLPSFANPKEHWAVLGSSASARTAFLEVLRSKYICLPPTARTYPYLSTHKIQSENPHLRNPTKAIQYVGFDAERGGLGGSTMRGAYLSARYEARKEEMDFSLLDFLKGNTELNPDENLNVNTDDDLLARVLNDLKLEGLLDMPVSNLSNGQTRRAKIAKSLMNKPVLLLLDGPFMGLDPPTSKLLSSLLNQLAEACNPRILLSLRPQDIVPDWLTHLICVNEDFKISAQGSKSDVLAKADNSHIRLLNKSITTDNAISQRAQSLEKLPSEASGIPVIEMLGVQVKYGSRCVLGGWQQGSEGKQQEGLWWTVRKGQRWGVFGSNGSGKTTLLSLITSDHPQTYSVPMRLFQRSRLPSRGNPGISIFDIQSRIGHSSPEVHTYFPRSLSVRRAMESAWADAPLSKPTKLTDEGREKVNACLRWFQTELYPEAPKLDFSISNSELSSISGLRSRYDGEIMKCGSLSWASKVKFGELAFSAQRVVLFLRAIIRNPEIVILDEALSGMDESAREKCAHFLSYGERSVLWTPEARSAEARFVPSLQSQLGLVQVPGLRANQALLVVSHLKEEVPDCVREWITLPEPGTRAPRIGRLKGPVSLEHNAWSEIWGMDV</sequence>
<gene>
    <name evidence="4" type="ORF">EV356DRAFT_496008</name>
</gene>
<evidence type="ECO:0000256" key="1">
    <source>
        <dbReference type="ARBA" id="ARBA00022741"/>
    </source>
</evidence>
<dbReference type="AlphaFoldDB" id="A0A6A6HRR5"/>
<accession>A0A6A6HRR5</accession>
<evidence type="ECO:0000256" key="2">
    <source>
        <dbReference type="ARBA" id="ARBA00022840"/>
    </source>
</evidence>
<dbReference type="Proteomes" id="UP000800092">
    <property type="component" value="Unassembled WGS sequence"/>
</dbReference>
<dbReference type="InterPro" id="IPR027417">
    <property type="entry name" value="P-loop_NTPase"/>
</dbReference>
<dbReference type="InterPro" id="IPR003593">
    <property type="entry name" value="AAA+_ATPase"/>
</dbReference>
<dbReference type="GO" id="GO:0016887">
    <property type="term" value="F:ATP hydrolysis activity"/>
    <property type="evidence" value="ECO:0007669"/>
    <property type="project" value="InterPro"/>
</dbReference>